<proteinExistence type="predicted"/>
<dbReference type="EMBL" id="JAUJFI010000101">
    <property type="protein sequence ID" value="MDQ2104749.1"/>
    <property type="molecule type" value="Genomic_DNA"/>
</dbReference>
<feature type="non-terminal residue" evidence="1">
    <location>
        <position position="74"/>
    </location>
</feature>
<accession>A0ABU0WMH5</accession>
<keyword evidence="2" id="KW-1185">Reference proteome</keyword>
<organism evidence="1 2">
    <name type="scientific">Azospirillum isscasi</name>
    <dbReference type="NCBI Taxonomy" id="3053926"/>
    <lineage>
        <taxon>Bacteria</taxon>
        <taxon>Pseudomonadati</taxon>
        <taxon>Pseudomonadota</taxon>
        <taxon>Alphaproteobacteria</taxon>
        <taxon>Rhodospirillales</taxon>
        <taxon>Azospirillaceae</taxon>
        <taxon>Azospirillum</taxon>
    </lineage>
</organism>
<dbReference type="Proteomes" id="UP001227317">
    <property type="component" value="Unassembled WGS sequence"/>
</dbReference>
<name>A0ABU0WMH5_9PROT</name>
<protein>
    <submittedName>
        <fullName evidence="1">Uncharacterized protein</fullName>
    </submittedName>
</protein>
<dbReference type="RefSeq" id="WP_306708780.1">
    <property type="nucleotide sequence ID" value="NZ_JAUJFI010000101.1"/>
</dbReference>
<evidence type="ECO:0000313" key="2">
    <source>
        <dbReference type="Proteomes" id="UP001227317"/>
    </source>
</evidence>
<sequence>MNLSHLTGEGRAARGTVEVGARRGGLPLPVRSRRGVVRIATRRRIAGRRLALPLGLALGLALGLSLRPSLSATV</sequence>
<evidence type="ECO:0000313" key="1">
    <source>
        <dbReference type="EMBL" id="MDQ2104749.1"/>
    </source>
</evidence>
<comment type="caution">
    <text evidence="1">The sequence shown here is derived from an EMBL/GenBank/DDBJ whole genome shotgun (WGS) entry which is preliminary data.</text>
</comment>
<gene>
    <name evidence="1" type="ORF">QSG27_18765</name>
</gene>
<reference evidence="1 2" key="1">
    <citation type="submission" date="2023-06" db="EMBL/GenBank/DDBJ databases">
        <title>Azospirillum isscasensis sp.nov, a bacterium isolated from rhizosphere soil of rice.</title>
        <authorList>
            <person name="Wang H."/>
        </authorList>
    </citation>
    <scope>NUCLEOTIDE SEQUENCE [LARGE SCALE GENOMIC DNA]</scope>
    <source>
        <strain evidence="1 2">C340-1</strain>
    </source>
</reference>